<sequence>MEFAMSASQPIFDSYSRPQSLDFSDSLLAFPSCGTLIARFKTALGNWAQTSIQNQADTALWDNPSVDARIQTEMVRAFERPAHVLAAPFDEPSSASDQHPLNDGWAQIIEHAYQTRFHSNGARHA</sequence>
<dbReference type="Proteomes" id="UP000185680">
    <property type="component" value="Chromosome"/>
</dbReference>
<dbReference type="AlphaFoldDB" id="A0A167GRG8"/>
<gene>
    <name evidence="1" type="ORF">LPB072_01405</name>
    <name evidence="2" type="ORF">LPB72_19670</name>
</gene>
<dbReference type="EMBL" id="LVWD01000037">
    <property type="protein sequence ID" value="OAD39802.1"/>
    <property type="molecule type" value="Genomic_DNA"/>
</dbReference>
<organism evidence="1 4">
    <name type="scientific">Hydrogenophaga crassostreae</name>
    <dbReference type="NCBI Taxonomy" id="1763535"/>
    <lineage>
        <taxon>Bacteria</taxon>
        <taxon>Pseudomonadati</taxon>
        <taxon>Pseudomonadota</taxon>
        <taxon>Betaproteobacteria</taxon>
        <taxon>Burkholderiales</taxon>
        <taxon>Comamonadaceae</taxon>
        <taxon>Hydrogenophaga</taxon>
    </lineage>
</organism>
<accession>A0A167GRG8</accession>
<evidence type="ECO:0000313" key="4">
    <source>
        <dbReference type="Proteomes" id="UP000185680"/>
    </source>
</evidence>
<keyword evidence="3" id="KW-1185">Reference proteome</keyword>
<evidence type="ECO:0000313" key="1">
    <source>
        <dbReference type="EMBL" id="AOW11710.1"/>
    </source>
</evidence>
<evidence type="ECO:0000313" key="2">
    <source>
        <dbReference type="EMBL" id="OAD39802.1"/>
    </source>
</evidence>
<proteinExistence type="predicted"/>
<dbReference type="Proteomes" id="UP000185657">
    <property type="component" value="Unassembled WGS sequence"/>
</dbReference>
<evidence type="ECO:0000313" key="3">
    <source>
        <dbReference type="Proteomes" id="UP000185657"/>
    </source>
</evidence>
<protein>
    <submittedName>
        <fullName evidence="1">Uncharacterized protein</fullName>
    </submittedName>
</protein>
<reference evidence="1 4" key="2">
    <citation type="submission" date="2016-10" db="EMBL/GenBank/DDBJ databases">
        <title>Hydorgenophaga sp. LPB0072 isolated from gastropod.</title>
        <authorList>
            <person name="Kim E."/>
            <person name="Yi H."/>
        </authorList>
    </citation>
    <scope>NUCLEOTIDE SEQUENCE [LARGE SCALE GENOMIC DNA]</scope>
    <source>
        <strain evidence="1 4">LPB0072</strain>
    </source>
</reference>
<dbReference type="EMBL" id="CP017476">
    <property type="protein sequence ID" value="AOW11710.1"/>
    <property type="molecule type" value="Genomic_DNA"/>
</dbReference>
<dbReference type="STRING" id="1763535.LPB072_01405"/>
<reference evidence="2 3" key="1">
    <citation type="submission" date="2016-02" db="EMBL/GenBank/DDBJ databases">
        <title>Draft genome sequence of Hydrogenophaga sp. LPB0072.</title>
        <authorList>
            <person name="Shin S.-K."/>
            <person name="Yi H."/>
        </authorList>
    </citation>
    <scope>NUCLEOTIDE SEQUENCE [LARGE SCALE GENOMIC DNA]</scope>
    <source>
        <strain evidence="2 3">LPB0072</strain>
    </source>
</reference>
<dbReference type="KEGG" id="hyl:LPB072_01405"/>
<name>A0A167GRG8_9BURK</name>